<dbReference type="KEGG" id="vg:19526926"/>
<organism evidence="6 7">
    <name type="scientific">Lactococcus phage P092</name>
    <dbReference type="NCBI Taxonomy" id="1476887"/>
    <lineage>
        <taxon>Viruses</taxon>
        <taxon>Duplodnaviria</taxon>
        <taxon>Heunggongvirae</taxon>
        <taxon>Uroviricota</taxon>
        <taxon>Caudoviricetes</taxon>
        <taxon>Nevevirus</taxon>
        <taxon>Nevevirus P092</taxon>
    </lineage>
</organism>
<feature type="domain" description="SF3 helicase" evidence="5">
    <location>
        <begin position="155"/>
        <end position="332"/>
    </location>
</feature>
<evidence type="ECO:0000256" key="1">
    <source>
        <dbReference type="ARBA" id="ARBA00022722"/>
    </source>
</evidence>
<dbReference type="PROSITE" id="PS51206">
    <property type="entry name" value="SF3_HELICASE_1"/>
    <property type="match status" value="1"/>
</dbReference>
<dbReference type="GO" id="GO:0016787">
    <property type="term" value="F:hydrolase activity"/>
    <property type="evidence" value="ECO:0007669"/>
    <property type="project" value="UniProtKB-KW"/>
</dbReference>
<dbReference type="SUPFAM" id="SSF56672">
    <property type="entry name" value="DNA/RNA polymerases"/>
    <property type="match status" value="1"/>
</dbReference>
<dbReference type="GO" id="GO:0004518">
    <property type="term" value="F:nuclease activity"/>
    <property type="evidence" value="ECO:0007669"/>
    <property type="project" value="UniProtKB-KW"/>
</dbReference>
<keyword evidence="4" id="KW-0067">ATP-binding</keyword>
<dbReference type="SUPFAM" id="SSF53098">
    <property type="entry name" value="Ribonuclease H-like"/>
    <property type="match status" value="1"/>
</dbReference>
<gene>
    <name evidence="6" type="ORF">P092_0050</name>
</gene>
<dbReference type="InterPro" id="IPR023211">
    <property type="entry name" value="DNA_pol_palm_dom_sf"/>
</dbReference>
<dbReference type="Proteomes" id="UP000019789">
    <property type="component" value="Segment"/>
</dbReference>
<evidence type="ECO:0000256" key="4">
    <source>
        <dbReference type="ARBA" id="ARBA00022840"/>
    </source>
</evidence>
<dbReference type="GO" id="GO:0005524">
    <property type="term" value="F:ATP binding"/>
    <property type="evidence" value="ECO:0007669"/>
    <property type="project" value="UniProtKB-KW"/>
</dbReference>
<evidence type="ECO:0000313" key="7">
    <source>
        <dbReference type="Proteomes" id="UP000019789"/>
    </source>
</evidence>
<name>X4Y7U9_9CAUD</name>
<dbReference type="RefSeq" id="YP_009035111.1">
    <property type="nucleotide sequence ID" value="NC_024203.1"/>
</dbReference>
<evidence type="ECO:0000313" key="6">
    <source>
        <dbReference type="EMBL" id="AHV83091.1"/>
    </source>
</evidence>
<dbReference type="Gene3D" id="1.10.287.690">
    <property type="entry name" value="Helix hairpin bin"/>
    <property type="match status" value="1"/>
</dbReference>
<accession>X4Y7U9</accession>
<dbReference type="InterPro" id="IPR043502">
    <property type="entry name" value="DNA/RNA_pol_sf"/>
</dbReference>
<dbReference type="Gene3D" id="3.40.50.300">
    <property type="entry name" value="P-loop containing nucleotide triphosphate hydrolases"/>
    <property type="match status" value="1"/>
</dbReference>
<dbReference type="InterPro" id="IPR012337">
    <property type="entry name" value="RNaseH-like_sf"/>
</dbReference>
<dbReference type="EMBL" id="KJ489011">
    <property type="protein sequence ID" value="AHV83091.1"/>
    <property type="molecule type" value="Genomic_DNA"/>
</dbReference>
<dbReference type="SUPFAM" id="SSF52540">
    <property type="entry name" value="P-loop containing nucleoside triphosphate hydrolases"/>
    <property type="match status" value="1"/>
</dbReference>
<reference evidence="6 7" key="1">
    <citation type="submission" date="2014-02" db="EMBL/GenBank/DDBJ databases">
        <title>Complete genome sequences of four novel Lactococcus lactis phages distantly related to the rare 1706 phage species.</title>
        <authorList>
            <person name="Kot W."/>
            <person name="Neve H."/>
            <person name="Vogensen F.K."/>
            <person name="Heller K.J."/>
            <person name="Hansen L.H."/>
        </authorList>
    </citation>
    <scope>NUCLEOTIDE SEQUENCE [LARGE SCALE GENOMIC DNA]</scope>
</reference>
<evidence type="ECO:0000259" key="5">
    <source>
        <dbReference type="PROSITE" id="PS51206"/>
    </source>
</evidence>
<keyword evidence="3" id="KW-0378">Hydrolase</keyword>
<keyword evidence="1" id="KW-0540">Nuclease</keyword>
<evidence type="ECO:0000256" key="2">
    <source>
        <dbReference type="ARBA" id="ARBA00022741"/>
    </source>
</evidence>
<evidence type="ECO:0000256" key="3">
    <source>
        <dbReference type="ARBA" id="ARBA00022801"/>
    </source>
</evidence>
<dbReference type="Gene3D" id="3.90.1600.10">
    <property type="entry name" value="Palm domain of DNA polymerase"/>
    <property type="match status" value="1"/>
</dbReference>
<dbReference type="GeneID" id="19526926"/>
<dbReference type="InterPro" id="IPR027417">
    <property type="entry name" value="P-loop_NTPase"/>
</dbReference>
<proteinExistence type="predicted"/>
<sequence>MDFYKIIVEKTEGPRSKTDYIIYPDFLYMTSTDIVIKGGTFFAFWNGTKWSKNMNDLIMQIDKDCWDKYEELKSTNQDLRIAVRSMNQESSGIMQRFVNYCKKKQSDAVMFNTRVLFSDHVIKKEDYSTYQLNYTPTSGPTPAFDKMMSTLYDQNELDKILWAVGALFTGKIEKIEKFLYLYGPNGSGKGTVMNIIKNMLGSYWAPIDLQTLCGSSEYATAGVDEVPMLIDADTDLTKIKKETNILKLTSHEELIKRKLYQDGYPVTFKGLLITASNDRYIVKNKDSGLVRRPIVVNPSGRKIPFEEYHILNDQVQFEFPAIAQKAIDKFEELGKSYYRDEVNVDMVAYSDKVFDFIRENYYDMSNGITLKRAADMYKMYLEDMGWDSKGAKRQLKESLGKYFNTYKSDTKLADGTRVYDYYTDFRMEVAFPESVKKIKPSEAALINMQDEMPKTFDKEGRDWPAQYANADGLPSIKWDEVTTTLKDLDTSKLHYVRVPYNHIVLDFDLKNKEGEKDYKLNLKKASKYPETYTEVSKSGGGIHLHYYYDGDVSKLAPLIEEDVEIKVFSGKMALRRKLSFGHDVPIAHISTGLPFKEEKDEMFKDIENIAWTERKLKAFIDAAVNKEHHGATKPEIDFIVKVLQDAYDSGVTYDLVALRQKVVEFAMSSSNHKDYCLREVAKMKFSSDKFKGTSEHMIETQVIPDEDLFFYDVEIYPNLFLVVFKQYGKPMTKWYNPTPEQIAWLMEKPLVGFNNRLYDNHVTYNRYLGADLMDLYKQSQGIINKVQSVMIPSAYNVSYADLYEFMDVRQSLKKWELEMLKDGTLEKFTSEMIGEDISNLEHDEMELPWDQPAPEDMWPRIGEYCGHDVVWTEILFRSDHGQAPYFARKIMAELTGLPINTKTQTLAEKFLFGNDPRPQDKFVWYDLATEFPGYKYDKFAKIKSDYKGRNPSEGGYVYSEPGVYRNVALFDVESLHPHSLIAINYFGEYTPKFAALVACRMYIKHGRLEEAAHAFDEIDIELSKKLAKYLEDDSMADALAHAMKIIINIVYGMTSASFDNKFRHPGNIDNIVAKRGALFMMQTQDEVEAMGQKIIHVKTDSFKMPNLVHGSDRQKEIYDYIQSRAHEYGYNFDYEANFDKLALTNKAVIIGHIVYNVKPKKIGHWEAIGSTYAEPYVHKSLFTHEDFVESDYQQFKQAKSSIYLDDKFIGKNANVYASKTGGTLYRTGEIDLAKKAQTRWMKQLTPEKAAKDLGIEVEHYNDIVNSNFKPEMVTTYNSVSGTKGFKWRQWSDYKGVDDIDMTYYEGLVKDAVDGIYKVGDGNIIFEGTPWERKTETFSEQLQQV</sequence>
<protein>
    <recommendedName>
        <fullName evidence="5">SF3 helicase domain-containing protein</fullName>
    </recommendedName>
</protein>
<keyword evidence="7" id="KW-1185">Reference proteome</keyword>
<dbReference type="InterPro" id="IPR014015">
    <property type="entry name" value="Helicase_SF3_DNA-vir"/>
</dbReference>
<keyword evidence="2" id="KW-0547">Nucleotide-binding</keyword>